<reference evidence="1 2" key="1">
    <citation type="submission" date="2019-02" db="EMBL/GenBank/DDBJ databases">
        <title>Halonotius sp. a new haloqrchaeon isolated from saline water.</title>
        <authorList>
            <person name="Duran-Viseras A."/>
            <person name="Sanchez-Porro C."/>
            <person name="Ventosa A."/>
        </authorList>
    </citation>
    <scope>NUCLEOTIDE SEQUENCE [LARGE SCALE GENOMIC DNA]</scope>
    <source>
        <strain evidence="1 2">F9-27</strain>
    </source>
</reference>
<evidence type="ECO:0000313" key="2">
    <source>
        <dbReference type="Proteomes" id="UP000315385"/>
    </source>
</evidence>
<protein>
    <submittedName>
        <fullName evidence="1">SRPBCC family protein</fullName>
    </submittedName>
</protein>
<keyword evidence="2" id="KW-1185">Reference proteome</keyword>
<name>A0A544QSC1_9EURY</name>
<dbReference type="CDD" id="cd07812">
    <property type="entry name" value="SRPBCC"/>
    <property type="match status" value="1"/>
</dbReference>
<organism evidence="1 2">
    <name type="scientific">Halonotius roseus</name>
    <dbReference type="NCBI Taxonomy" id="2511997"/>
    <lineage>
        <taxon>Archaea</taxon>
        <taxon>Methanobacteriati</taxon>
        <taxon>Methanobacteriota</taxon>
        <taxon>Stenosarchaea group</taxon>
        <taxon>Halobacteria</taxon>
        <taxon>Halobacteriales</taxon>
        <taxon>Haloferacaceae</taxon>
        <taxon>Halonotius</taxon>
    </lineage>
</organism>
<dbReference type="AlphaFoldDB" id="A0A544QSC1"/>
<comment type="caution">
    <text evidence="1">The sequence shown here is derived from an EMBL/GenBank/DDBJ whole genome shotgun (WGS) entry which is preliminary data.</text>
</comment>
<dbReference type="Pfam" id="PF10604">
    <property type="entry name" value="Polyketide_cyc2"/>
    <property type="match status" value="1"/>
</dbReference>
<dbReference type="OrthoDB" id="167073at2157"/>
<dbReference type="InterPro" id="IPR023393">
    <property type="entry name" value="START-like_dom_sf"/>
</dbReference>
<gene>
    <name evidence="1" type="ORF">EWF95_05365</name>
</gene>
<dbReference type="Proteomes" id="UP000315385">
    <property type="component" value="Unassembled WGS sequence"/>
</dbReference>
<dbReference type="RefSeq" id="WP_142443000.1">
    <property type="nucleotide sequence ID" value="NZ_SESI01000001.1"/>
</dbReference>
<dbReference type="InterPro" id="IPR019587">
    <property type="entry name" value="Polyketide_cyclase/dehydratase"/>
</dbReference>
<sequence>MDTIVVRTTVYADAETVYDFLLDFPGYANYSKYLTDVRTRTGDGGVGTQYALRFAWWKLSYTAHSEVVGVDPPTTIDWEVTKDIDAGGAWRIDPHESPPADAPDDADAACEVSLEINFDPDSADAGVLNLPALVSFGWVLEKAIPLIRNEAERVIQRAVIDLEGRHREVSVEITADSDYL</sequence>
<accession>A0A544QSC1</accession>
<dbReference type="SUPFAM" id="SSF55961">
    <property type="entry name" value="Bet v1-like"/>
    <property type="match status" value="1"/>
</dbReference>
<proteinExistence type="predicted"/>
<dbReference type="EMBL" id="SESI01000001">
    <property type="protein sequence ID" value="TQQ82353.1"/>
    <property type="molecule type" value="Genomic_DNA"/>
</dbReference>
<dbReference type="Gene3D" id="3.30.530.20">
    <property type="match status" value="1"/>
</dbReference>
<evidence type="ECO:0000313" key="1">
    <source>
        <dbReference type="EMBL" id="TQQ82353.1"/>
    </source>
</evidence>